<accession>A0A517Y6W9</accession>
<keyword evidence="3" id="KW-1185">Reference proteome</keyword>
<keyword evidence="1" id="KW-0472">Membrane</keyword>
<organism evidence="2 3">
    <name type="scientific">Anatilimnocola aggregata</name>
    <dbReference type="NCBI Taxonomy" id="2528021"/>
    <lineage>
        <taxon>Bacteria</taxon>
        <taxon>Pseudomonadati</taxon>
        <taxon>Planctomycetota</taxon>
        <taxon>Planctomycetia</taxon>
        <taxon>Pirellulales</taxon>
        <taxon>Pirellulaceae</taxon>
        <taxon>Anatilimnocola</taxon>
    </lineage>
</organism>
<evidence type="ECO:0000313" key="3">
    <source>
        <dbReference type="Proteomes" id="UP000315017"/>
    </source>
</evidence>
<feature type="transmembrane region" description="Helical" evidence="1">
    <location>
        <begin position="21"/>
        <end position="44"/>
    </location>
</feature>
<gene>
    <name evidence="2" type="ORF">ETAA8_10560</name>
</gene>
<evidence type="ECO:0000313" key="2">
    <source>
        <dbReference type="EMBL" id="QDU25984.1"/>
    </source>
</evidence>
<evidence type="ECO:0000256" key="1">
    <source>
        <dbReference type="SAM" id="Phobius"/>
    </source>
</evidence>
<dbReference type="RefSeq" id="WP_145085813.1">
    <property type="nucleotide sequence ID" value="NZ_CP036274.1"/>
</dbReference>
<sequence>MPAPRPILPHPILQSARREAIIVACVWAAAGTWSVAYCTLHGYGATPDKLHFTLGFPTWIFWGIVAPWVLCAGISLFVANVLMTDADLGLEPGEEEDPFDA</sequence>
<keyword evidence="1" id="KW-1133">Transmembrane helix</keyword>
<dbReference type="AlphaFoldDB" id="A0A517Y6W9"/>
<dbReference type="InterPro" id="IPR010398">
    <property type="entry name" value="DUF997"/>
</dbReference>
<dbReference type="Pfam" id="PF06196">
    <property type="entry name" value="DUF997"/>
    <property type="match status" value="1"/>
</dbReference>
<reference evidence="2 3" key="1">
    <citation type="submission" date="2019-02" db="EMBL/GenBank/DDBJ databases">
        <title>Deep-cultivation of Planctomycetes and their phenomic and genomic characterization uncovers novel biology.</title>
        <authorList>
            <person name="Wiegand S."/>
            <person name="Jogler M."/>
            <person name="Boedeker C."/>
            <person name="Pinto D."/>
            <person name="Vollmers J."/>
            <person name="Rivas-Marin E."/>
            <person name="Kohn T."/>
            <person name="Peeters S.H."/>
            <person name="Heuer A."/>
            <person name="Rast P."/>
            <person name="Oberbeckmann S."/>
            <person name="Bunk B."/>
            <person name="Jeske O."/>
            <person name="Meyerdierks A."/>
            <person name="Storesund J.E."/>
            <person name="Kallscheuer N."/>
            <person name="Luecker S."/>
            <person name="Lage O.M."/>
            <person name="Pohl T."/>
            <person name="Merkel B.J."/>
            <person name="Hornburger P."/>
            <person name="Mueller R.-W."/>
            <person name="Bruemmer F."/>
            <person name="Labrenz M."/>
            <person name="Spormann A.M."/>
            <person name="Op den Camp H."/>
            <person name="Overmann J."/>
            <person name="Amann R."/>
            <person name="Jetten M.S.M."/>
            <person name="Mascher T."/>
            <person name="Medema M.H."/>
            <person name="Devos D.P."/>
            <person name="Kaster A.-K."/>
            <person name="Ovreas L."/>
            <person name="Rohde M."/>
            <person name="Galperin M.Y."/>
            <person name="Jogler C."/>
        </authorList>
    </citation>
    <scope>NUCLEOTIDE SEQUENCE [LARGE SCALE GENOMIC DNA]</scope>
    <source>
        <strain evidence="2 3">ETA_A8</strain>
    </source>
</reference>
<name>A0A517Y6W9_9BACT</name>
<evidence type="ECO:0008006" key="4">
    <source>
        <dbReference type="Google" id="ProtNLM"/>
    </source>
</evidence>
<keyword evidence="1" id="KW-0812">Transmembrane</keyword>
<protein>
    <recommendedName>
        <fullName evidence="4">DUF997 family protein</fullName>
    </recommendedName>
</protein>
<dbReference type="EMBL" id="CP036274">
    <property type="protein sequence ID" value="QDU25984.1"/>
    <property type="molecule type" value="Genomic_DNA"/>
</dbReference>
<dbReference type="Proteomes" id="UP000315017">
    <property type="component" value="Chromosome"/>
</dbReference>
<dbReference type="OrthoDB" id="290233at2"/>
<proteinExistence type="predicted"/>
<feature type="transmembrane region" description="Helical" evidence="1">
    <location>
        <begin position="59"/>
        <end position="82"/>
    </location>
</feature>
<dbReference type="KEGG" id="aagg:ETAA8_10560"/>